<keyword evidence="8 15" id="KW-0378">Hydrolase</keyword>
<dbReference type="GO" id="GO:0050661">
    <property type="term" value="F:NADP binding"/>
    <property type="evidence" value="ECO:0007669"/>
    <property type="project" value="InterPro"/>
</dbReference>
<feature type="binding site" evidence="17">
    <location>
        <position position="297"/>
    </location>
    <ligand>
        <name>substrate</name>
    </ligand>
</feature>
<dbReference type="InterPro" id="IPR016192">
    <property type="entry name" value="APOBEC/CMP_deaminase_Zn-bd"/>
</dbReference>
<proteinExistence type="inferred from homology"/>
<evidence type="ECO:0000256" key="4">
    <source>
        <dbReference type="ARBA" id="ARBA00005259"/>
    </source>
</evidence>
<evidence type="ECO:0000256" key="12">
    <source>
        <dbReference type="ARBA" id="ARBA00023268"/>
    </source>
</evidence>
<feature type="binding site" evidence="17">
    <location>
        <position position="226"/>
    </location>
    <ligand>
        <name>NADP(+)</name>
        <dbReference type="ChEBI" id="CHEBI:58349"/>
    </ligand>
</feature>
<dbReference type="AlphaFoldDB" id="C8VZY5"/>
<dbReference type="PANTHER" id="PTHR38011">
    <property type="entry name" value="DIHYDROFOLATE REDUCTASE FAMILY PROTEIN (AFU_ORTHOLOGUE AFUA_8G06820)"/>
    <property type="match status" value="1"/>
</dbReference>
<accession>C8VZY5</accession>
<feature type="domain" description="CMP/dCMP-type deaminase" evidence="19">
    <location>
        <begin position="1"/>
        <end position="122"/>
    </location>
</feature>
<keyword evidence="7 15" id="KW-0479">Metal-binding</keyword>
<feature type="binding site" evidence="17">
    <location>
        <position position="169"/>
    </location>
    <ligand>
        <name>NADP(+)</name>
        <dbReference type="ChEBI" id="CHEBI:58349"/>
    </ligand>
</feature>
<dbReference type="PROSITE" id="PS00903">
    <property type="entry name" value="CYT_DCMP_DEAMINASES_1"/>
    <property type="match status" value="1"/>
</dbReference>
<dbReference type="InterPro" id="IPR002125">
    <property type="entry name" value="CMP_dCMP_dom"/>
</dbReference>
<dbReference type="PANTHER" id="PTHR38011:SF7">
    <property type="entry name" value="2,5-DIAMINO-6-RIBOSYLAMINO-4(3H)-PYRIMIDINONE 5'-PHOSPHATE REDUCTASE"/>
    <property type="match status" value="1"/>
</dbReference>
<dbReference type="eggNOG" id="COG1985">
    <property type="taxonomic scope" value="Bacteria"/>
</dbReference>
<dbReference type="CDD" id="cd01284">
    <property type="entry name" value="Riboflavin_deaminase-reductase"/>
    <property type="match status" value="1"/>
</dbReference>
<reference evidence="20 21" key="1">
    <citation type="journal article" date="2009" name="Stand. Genomic Sci.">
        <title>Complete genome sequence of Desulfotomaculum acetoxidans type strain (5575).</title>
        <authorList>
            <person name="Spring S."/>
            <person name="Lapidus A."/>
            <person name="Schroder M."/>
            <person name="Gleim D."/>
            <person name="Sims D."/>
            <person name="Meincke L."/>
            <person name="Glavina Del Rio T."/>
            <person name="Tice H."/>
            <person name="Copeland A."/>
            <person name="Cheng J.F."/>
            <person name="Lucas S."/>
            <person name="Chen F."/>
            <person name="Nolan M."/>
            <person name="Bruce D."/>
            <person name="Goodwin L."/>
            <person name="Pitluck S."/>
            <person name="Ivanova N."/>
            <person name="Mavromatis K."/>
            <person name="Mikhailova N."/>
            <person name="Pati A."/>
            <person name="Chen A."/>
            <person name="Palaniappan K."/>
            <person name="Land M."/>
            <person name="Hauser L."/>
            <person name="Chang Y.J."/>
            <person name="Jeffries C.D."/>
            <person name="Chain P."/>
            <person name="Saunders E."/>
            <person name="Brettin T."/>
            <person name="Detter J.C."/>
            <person name="Goker M."/>
            <person name="Bristow J."/>
            <person name="Eisen J.A."/>
            <person name="Markowitz V."/>
            <person name="Hugenholtz P."/>
            <person name="Kyrpides N.C."/>
            <person name="Klenk H.P."/>
            <person name="Han C."/>
        </authorList>
    </citation>
    <scope>NUCLEOTIDE SEQUENCE [LARGE SCALE GENOMIC DNA]</scope>
    <source>
        <strain evidence="21">ATCC 49208 / DSM 771 / VKM B-1644</strain>
    </source>
</reference>
<dbReference type="InterPro" id="IPR004794">
    <property type="entry name" value="Eubact_RibD"/>
</dbReference>
<dbReference type="OrthoDB" id="9800865at2"/>
<dbReference type="InterPro" id="IPR050765">
    <property type="entry name" value="Riboflavin_Biosynth_HTPR"/>
</dbReference>
<comment type="function">
    <text evidence="1 15">Converts 2,5-diamino-6-(ribosylamino)-4(3h)-pyrimidinone 5'-phosphate into 5-amino-6-(ribosylamino)-2,4(1h,3h)-pyrimidinedione 5'-phosphate.</text>
</comment>
<dbReference type="NCBIfam" id="TIGR00227">
    <property type="entry name" value="ribD_Cterm"/>
    <property type="match status" value="1"/>
</dbReference>
<keyword evidence="11 15" id="KW-0560">Oxidoreductase</keyword>
<evidence type="ECO:0000256" key="16">
    <source>
        <dbReference type="PIRSR" id="PIRSR006769-1"/>
    </source>
</evidence>
<name>C8VZY5_DESAS</name>
<dbReference type="SUPFAM" id="SSF53597">
    <property type="entry name" value="Dihydrofolate reductase-like"/>
    <property type="match status" value="1"/>
</dbReference>
<gene>
    <name evidence="20" type="ordered locus">Dtox_2300</name>
</gene>
<dbReference type="Gene3D" id="3.40.430.10">
    <property type="entry name" value="Dihydrofolate Reductase, subunit A"/>
    <property type="match status" value="1"/>
</dbReference>
<comment type="catalytic activity">
    <reaction evidence="14 15">
        <text>2,5-diamino-6-hydroxy-4-(5-phosphoribosylamino)-pyrimidine + H2O + H(+) = 5-amino-6-(5-phospho-D-ribosylamino)uracil + NH4(+)</text>
        <dbReference type="Rhea" id="RHEA:21868"/>
        <dbReference type="ChEBI" id="CHEBI:15377"/>
        <dbReference type="ChEBI" id="CHEBI:15378"/>
        <dbReference type="ChEBI" id="CHEBI:28938"/>
        <dbReference type="ChEBI" id="CHEBI:58453"/>
        <dbReference type="ChEBI" id="CHEBI:58614"/>
        <dbReference type="EC" id="3.5.4.26"/>
    </reaction>
</comment>
<dbReference type="STRING" id="485916.Dtox_2300"/>
<comment type="similarity">
    <text evidence="4 15">In the N-terminal section; belongs to the cytidine and deoxycytidylate deaminase family.</text>
</comment>
<evidence type="ECO:0000313" key="21">
    <source>
        <dbReference type="Proteomes" id="UP000002217"/>
    </source>
</evidence>
<evidence type="ECO:0000256" key="17">
    <source>
        <dbReference type="PIRSR" id="PIRSR006769-2"/>
    </source>
</evidence>
<keyword evidence="12" id="KW-0511">Multifunctional enzyme</keyword>
<keyword evidence="6 15" id="KW-0686">Riboflavin biosynthesis</keyword>
<evidence type="ECO:0000313" key="20">
    <source>
        <dbReference type="EMBL" id="ACV63113.1"/>
    </source>
</evidence>
<feature type="binding site" evidence="17">
    <location>
        <position position="195"/>
    </location>
    <ligand>
        <name>NADP(+)</name>
        <dbReference type="ChEBI" id="CHEBI:58349"/>
    </ligand>
</feature>
<dbReference type="PIRSF" id="PIRSF006769">
    <property type="entry name" value="RibD"/>
    <property type="match status" value="1"/>
</dbReference>
<dbReference type="NCBIfam" id="TIGR00326">
    <property type="entry name" value="eubact_ribD"/>
    <property type="match status" value="1"/>
</dbReference>
<evidence type="ECO:0000259" key="19">
    <source>
        <dbReference type="PROSITE" id="PS51747"/>
    </source>
</evidence>
<comment type="similarity">
    <text evidence="5 15">In the C-terminal section; belongs to the HTP reductase family.</text>
</comment>
<dbReference type="EC" id="3.5.4.26" evidence="15"/>
<sequence length="367" mass="38677">MDEQYMKMALDLAARARGRTSPNPMVGSVIVKNGAVVGRGYHKKAGTPHAEIHALKEAGEAARGATIYVTLEPCCHHGRTGPCTEAILSAGIKRAVVAMTDPNPLVAGKGLDILRKAGVEVVSGLLAEEAAKLNEVFIKYVSTGMPFVLLKTAMSLDGKIAAYTGHSRWITGSASRAYVHHLRDSYDAILIGIGTLMADNPSLTARLSCPEDGVKGKDPVRVIVDSLARTPPEAKVLTQISAAPTIIAITAAAPEERVQKLVAAGAQIIIAGNGPKIDLPYLFKSLTAIDITSILIEGGAAVNASVLEQKLADKLLWFIAPKIIGGKEAPGPVGGRGVAAVSEALLLERISVQRFEEDICLEGYLRK</sequence>
<feature type="active site" description="Proton donor" evidence="16">
    <location>
        <position position="51"/>
    </location>
</feature>
<dbReference type="GO" id="GO:0008703">
    <property type="term" value="F:5-amino-6-(5-phosphoribosylamino)uracil reductase activity"/>
    <property type="evidence" value="ECO:0007669"/>
    <property type="project" value="UniProtKB-EC"/>
</dbReference>
<evidence type="ECO:0000256" key="2">
    <source>
        <dbReference type="ARBA" id="ARBA00004882"/>
    </source>
</evidence>
<dbReference type="GO" id="GO:0008270">
    <property type="term" value="F:zinc ion binding"/>
    <property type="evidence" value="ECO:0007669"/>
    <property type="project" value="InterPro"/>
</dbReference>
<feature type="binding site" evidence="17">
    <location>
        <position position="206"/>
    </location>
    <ligand>
        <name>substrate</name>
    </ligand>
</feature>
<evidence type="ECO:0000256" key="18">
    <source>
        <dbReference type="PIRSR" id="PIRSR006769-3"/>
    </source>
</evidence>
<evidence type="ECO:0000256" key="10">
    <source>
        <dbReference type="ARBA" id="ARBA00022857"/>
    </source>
</evidence>
<feature type="binding site" evidence="18">
    <location>
        <position position="74"/>
    </location>
    <ligand>
        <name>Zn(2+)</name>
        <dbReference type="ChEBI" id="CHEBI:29105"/>
        <note>catalytic</note>
    </ligand>
</feature>
<keyword evidence="10 15" id="KW-0521">NADP</keyword>
<evidence type="ECO:0000256" key="8">
    <source>
        <dbReference type="ARBA" id="ARBA00022801"/>
    </source>
</evidence>
<dbReference type="GO" id="GO:0009231">
    <property type="term" value="P:riboflavin biosynthetic process"/>
    <property type="evidence" value="ECO:0007669"/>
    <property type="project" value="UniProtKB-UniPathway"/>
</dbReference>
<dbReference type="Pfam" id="PF01872">
    <property type="entry name" value="RibD_C"/>
    <property type="match status" value="1"/>
</dbReference>
<dbReference type="InterPro" id="IPR011549">
    <property type="entry name" value="RibD_C"/>
</dbReference>
<dbReference type="EC" id="1.1.1.193" evidence="15"/>
<feature type="binding site" evidence="17">
    <location>
        <position position="153"/>
    </location>
    <ligand>
        <name>NADP(+)</name>
        <dbReference type="ChEBI" id="CHEBI:58349"/>
    </ligand>
</feature>
<dbReference type="FunFam" id="3.40.140.10:FF:000025">
    <property type="entry name" value="Riboflavin biosynthesis protein RibD"/>
    <property type="match status" value="1"/>
</dbReference>
<feature type="binding site" evidence="18">
    <location>
        <position position="49"/>
    </location>
    <ligand>
        <name>Zn(2+)</name>
        <dbReference type="ChEBI" id="CHEBI:29105"/>
        <note>catalytic</note>
    </ligand>
</feature>
<dbReference type="RefSeq" id="WP_015757814.1">
    <property type="nucleotide sequence ID" value="NC_013216.1"/>
</dbReference>
<evidence type="ECO:0000256" key="6">
    <source>
        <dbReference type="ARBA" id="ARBA00022619"/>
    </source>
</evidence>
<evidence type="ECO:0000256" key="5">
    <source>
        <dbReference type="ARBA" id="ARBA00007417"/>
    </source>
</evidence>
<feature type="binding site" evidence="18">
    <location>
        <position position="83"/>
    </location>
    <ligand>
        <name>Zn(2+)</name>
        <dbReference type="ChEBI" id="CHEBI:29105"/>
        <note>catalytic</note>
    </ligand>
</feature>
<evidence type="ECO:0000256" key="15">
    <source>
        <dbReference type="PIRNR" id="PIRNR006769"/>
    </source>
</evidence>
<dbReference type="UniPathway" id="UPA00275">
    <property type="reaction ID" value="UER00401"/>
</dbReference>
<dbReference type="Proteomes" id="UP000002217">
    <property type="component" value="Chromosome"/>
</dbReference>
<comment type="catalytic activity">
    <reaction evidence="13 15">
        <text>5-amino-6-(5-phospho-D-ribitylamino)uracil + NADP(+) = 5-amino-6-(5-phospho-D-ribosylamino)uracil + NADPH + H(+)</text>
        <dbReference type="Rhea" id="RHEA:17845"/>
        <dbReference type="ChEBI" id="CHEBI:15378"/>
        <dbReference type="ChEBI" id="CHEBI:57783"/>
        <dbReference type="ChEBI" id="CHEBI:58349"/>
        <dbReference type="ChEBI" id="CHEBI:58421"/>
        <dbReference type="ChEBI" id="CHEBI:58453"/>
        <dbReference type="EC" id="1.1.1.193"/>
    </reaction>
</comment>
<dbReference type="PROSITE" id="PS51747">
    <property type="entry name" value="CYT_DCMP_DEAMINASES_2"/>
    <property type="match status" value="1"/>
</dbReference>
<feature type="binding site" evidence="17">
    <location>
        <position position="167"/>
    </location>
    <ligand>
        <name>substrate</name>
    </ligand>
</feature>
<dbReference type="SUPFAM" id="SSF53927">
    <property type="entry name" value="Cytidine deaminase-like"/>
    <property type="match status" value="1"/>
</dbReference>
<dbReference type="eggNOG" id="COG0117">
    <property type="taxonomic scope" value="Bacteria"/>
</dbReference>
<evidence type="ECO:0000256" key="11">
    <source>
        <dbReference type="ARBA" id="ARBA00023002"/>
    </source>
</evidence>
<keyword evidence="21" id="KW-1185">Reference proteome</keyword>
<comment type="pathway">
    <text evidence="3 15">Cofactor biosynthesis; riboflavin biosynthesis; 5-amino-6-(D-ribitylamino)uracil from GTP: step 3/4.</text>
</comment>
<keyword evidence="9 15" id="KW-0862">Zinc</keyword>
<feature type="binding site" evidence="17">
    <location>
        <begin position="299"/>
        <end position="305"/>
    </location>
    <ligand>
        <name>NADP(+)</name>
        <dbReference type="ChEBI" id="CHEBI:58349"/>
    </ligand>
</feature>
<comment type="pathway">
    <text evidence="2 15">Cofactor biosynthesis; riboflavin biosynthesis; 5-amino-6-(D-ribitylamino)uracil from GTP: step 2/4.</text>
</comment>
<evidence type="ECO:0000256" key="3">
    <source>
        <dbReference type="ARBA" id="ARBA00004910"/>
    </source>
</evidence>
<feature type="binding site" evidence="17">
    <location>
        <position position="183"/>
    </location>
    <ligand>
        <name>substrate</name>
    </ligand>
</feature>
<dbReference type="Gene3D" id="3.40.140.10">
    <property type="entry name" value="Cytidine Deaminase, domain 2"/>
    <property type="match status" value="1"/>
</dbReference>
<evidence type="ECO:0000256" key="13">
    <source>
        <dbReference type="ARBA" id="ARBA00049861"/>
    </source>
</evidence>
<dbReference type="InterPro" id="IPR002734">
    <property type="entry name" value="RibDG_C"/>
</dbReference>
<dbReference type="HOGENOM" id="CLU_036590_1_2_9"/>
<dbReference type="Pfam" id="PF00383">
    <property type="entry name" value="dCMP_cyt_deam_1"/>
    <property type="match status" value="1"/>
</dbReference>
<dbReference type="InterPro" id="IPR016193">
    <property type="entry name" value="Cytidine_deaminase-like"/>
</dbReference>
<evidence type="ECO:0000256" key="1">
    <source>
        <dbReference type="ARBA" id="ARBA00002151"/>
    </source>
</evidence>
<dbReference type="InterPro" id="IPR024072">
    <property type="entry name" value="DHFR-like_dom_sf"/>
</dbReference>
<evidence type="ECO:0000256" key="14">
    <source>
        <dbReference type="ARBA" id="ARBA00049886"/>
    </source>
</evidence>
<evidence type="ECO:0000256" key="9">
    <source>
        <dbReference type="ARBA" id="ARBA00022833"/>
    </source>
</evidence>
<feature type="binding site" evidence="17">
    <location>
        <position position="203"/>
    </location>
    <ligand>
        <name>substrate</name>
    </ligand>
</feature>
<protein>
    <recommendedName>
        <fullName evidence="15">Riboflavin biosynthesis protein RibD</fullName>
    </recommendedName>
    <domain>
        <recommendedName>
            <fullName evidence="15">Diaminohydroxyphosphoribosylaminopyrimidine deaminase</fullName>
            <shortName evidence="15">DRAP deaminase</shortName>
            <ecNumber evidence="15">3.5.4.26</ecNumber>
        </recommendedName>
        <alternativeName>
            <fullName evidence="15">Riboflavin-specific deaminase</fullName>
        </alternativeName>
    </domain>
    <domain>
        <recommendedName>
            <fullName evidence="15">5-amino-6-(5-phosphoribosylamino)uracil reductase</fullName>
            <ecNumber evidence="15">1.1.1.193</ecNumber>
        </recommendedName>
        <alternativeName>
            <fullName evidence="15">HTP reductase</fullName>
        </alternativeName>
    </domain>
</protein>
<dbReference type="EMBL" id="CP001720">
    <property type="protein sequence ID" value="ACV63113.1"/>
    <property type="molecule type" value="Genomic_DNA"/>
</dbReference>
<comment type="cofactor">
    <cofactor evidence="15 18">
        <name>Zn(2+)</name>
        <dbReference type="ChEBI" id="CHEBI:29105"/>
    </cofactor>
    <text evidence="15 18">Binds 1 zinc ion.</text>
</comment>
<organism evidence="20 21">
    <name type="scientific">Desulfofarcimen acetoxidans (strain ATCC 49208 / DSM 771 / KCTC 5769 / VKM B-1644 / 5575)</name>
    <name type="common">Desulfotomaculum acetoxidans</name>
    <dbReference type="NCBI Taxonomy" id="485916"/>
    <lineage>
        <taxon>Bacteria</taxon>
        <taxon>Bacillati</taxon>
        <taxon>Bacillota</taxon>
        <taxon>Clostridia</taxon>
        <taxon>Eubacteriales</taxon>
        <taxon>Peptococcaceae</taxon>
        <taxon>Desulfofarcimen</taxon>
    </lineage>
</organism>
<dbReference type="GO" id="GO:0008835">
    <property type="term" value="F:diaminohydroxyphosphoribosylaminopyrimidine deaminase activity"/>
    <property type="evidence" value="ECO:0007669"/>
    <property type="project" value="UniProtKB-EC"/>
</dbReference>
<evidence type="ECO:0000256" key="7">
    <source>
        <dbReference type="ARBA" id="ARBA00022723"/>
    </source>
</evidence>
<feature type="binding site" evidence="17">
    <location>
        <position position="199"/>
    </location>
    <ligand>
        <name>NADP(+)</name>
        <dbReference type="ChEBI" id="CHEBI:58349"/>
    </ligand>
</feature>
<dbReference type="KEGG" id="dae:Dtox_2300"/>